<name>A0A7S8CB28_9BACI</name>
<dbReference type="KEGG" id="mcui:G8O30_06890"/>
<proteinExistence type="predicted"/>
<keyword evidence="2" id="KW-1185">Reference proteome</keyword>
<evidence type="ECO:0008006" key="3">
    <source>
        <dbReference type="Google" id="ProtNLM"/>
    </source>
</evidence>
<accession>A0A7S8CB28</accession>
<sequence>MKKMNVLVILLLLTLLTGCMYPTSELAQNQIPYEDQLASVQMAVSKYQAENGGLLPIKTREMETPTYIKYPIDFMLLAPKYMAEAPGNAFENGGIYQYVLIDVEDNPTVKVVDLRIAETIRTIKIRIQAQGFPPFGEEIAHNVYRLRYDKIGYEEPPYVISPYSGQPLDFFITGQGEILVDYRSDLMKMMQEDQKIKTSENPLHALAQAHPVAPAYALPMEINSDGEPQLIKK</sequence>
<gene>
    <name evidence="1" type="ORF">G8O30_06890</name>
</gene>
<reference evidence="1 2" key="1">
    <citation type="submission" date="2019-07" db="EMBL/GenBank/DDBJ databases">
        <title>Genome sequence of 2 isolates from Red Sea Mangroves.</title>
        <authorList>
            <person name="Sefrji F."/>
            <person name="Michoud G."/>
            <person name="Merlino G."/>
            <person name="Daffonchio D."/>
        </authorList>
    </citation>
    <scope>NUCLEOTIDE SEQUENCE [LARGE SCALE GENOMIC DNA]</scope>
    <source>
        <strain evidence="1 2">R1DC41</strain>
    </source>
</reference>
<organism evidence="1 2">
    <name type="scientific">Mangrovibacillus cuniculi</name>
    <dbReference type="NCBI Taxonomy" id="2593652"/>
    <lineage>
        <taxon>Bacteria</taxon>
        <taxon>Bacillati</taxon>
        <taxon>Bacillota</taxon>
        <taxon>Bacilli</taxon>
        <taxon>Bacillales</taxon>
        <taxon>Bacillaceae</taxon>
        <taxon>Mangrovibacillus</taxon>
    </lineage>
</organism>
<evidence type="ECO:0000313" key="2">
    <source>
        <dbReference type="Proteomes" id="UP000593626"/>
    </source>
</evidence>
<protein>
    <recommendedName>
        <fullName evidence="3">ABC transporter periplasmic binding protein yphF</fullName>
    </recommendedName>
</protein>
<dbReference type="AlphaFoldDB" id="A0A7S8CB28"/>
<evidence type="ECO:0000313" key="1">
    <source>
        <dbReference type="EMBL" id="QPC46705.1"/>
    </source>
</evidence>
<dbReference type="PROSITE" id="PS51257">
    <property type="entry name" value="PROKAR_LIPOPROTEIN"/>
    <property type="match status" value="1"/>
</dbReference>
<dbReference type="EMBL" id="CP049742">
    <property type="protein sequence ID" value="QPC46705.1"/>
    <property type="molecule type" value="Genomic_DNA"/>
</dbReference>
<dbReference type="RefSeq" id="WP_239674239.1">
    <property type="nucleotide sequence ID" value="NZ_CP049742.1"/>
</dbReference>
<dbReference type="Proteomes" id="UP000593626">
    <property type="component" value="Chromosome"/>
</dbReference>